<protein>
    <submittedName>
        <fullName evidence="5">O-methyltransferase 1</fullName>
    </submittedName>
</protein>
<name>A0A5A7PM64_STRAF</name>
<dbReference type="Pfam" id="PF00891">
    <property type="entry name" value="Methyltransf_2"/>
    <property type="match status" value="1"/>
</dbReference>
<dbReference type="InterPro" id="IPR029063">
    <property type="entry name" value="SAM-dependent_MTases_sf"/>
</dbReference>
<dbReference type="GO" id="GO:0008171">
    <property type="term" value="F:O-methyltransferase activity"/>
    <property type="evidence" value="ECO:0007669"/>
    <property type="project" value="InterPro"/>
</dbReference>
<evidence type="ECO:0000256" key="2">
    <source>
        <dbReference type="ARBA" id="ARBA00022679"/>
    </source>
</evidence>
<feature type="domain" description="O-methyltransferase C-terminal" evidence="4">
    <location>
        <begin position="91"/>
        <end position="167"/>
    </location>
</feature>
<evidence type="ECO:0000256" key="3">
    <source>
        <dbReference type="ARBA" id="ARBA00022691"/>
    </source>
</evidence>
<dbReference type="InterPro" id="IPR016461">
    <property type="entry name" value="COMT-like"/>
</dbReference>
<dbReference type="PROSITE" id="PS51683">
    <property type="entry name" value="SAM_OMT_II"/>
    <property type="match status" value="1"/>
</dbReference>
<reference evidence="6" key="1">
    <citation type="journal article" date="2019" name="Curr. Biol.">
        <title>Genome Sequence of Striga asiatica Provides Insight into the Evolution of Plant Parasitism.</title>
        <authorList>
            <person name="Yoshida S."/>
            <person name="Kim S."/>
            <person name="Wafula E.K."/>
            <person name="Tanskanen J."/>
            <person name="Kim Y.M."/>
            <person name="Honaas L."/>
            <person name="Yang Z."/>
            <person name="Spallek T."/>
            <person name="Conn C.E."/>
            <person name="Ichihashi Y."/>
            <person name="Cheong K."/>
            <person name="Cui S."/>
            <person name="Der J.P."/>
            <person name="Gundlach H."/>
            <person name="Jiao Y."/>
            <person name="Hori C."/>
            <person name="Ishida J.K."/>
            <person name="Kasahara H."/>
            <person name="Kiba T."/>
            <person name="Kim M.S."/>
            <person name="Koo N."/>
            <person name="Laohavisit A."/>
            <person name="Lee Y.H."/>
            <person name="Lumba S."/>
            <person name="McCourt P."/>
            <person name="Mortimer J.C."/>
            <person name="Mutuku J.M."/>
            <person name="Nomura T."/>
            <person name="Sasaki-Sekimoto Y."/>
            <person name="Seto Y."/>
            <person name="Wang Y."/>
            <person name="Wakatake T."/>
            <person name="Sakakibara H."/>
            <person name="Demura T."/>
            <person name="Yamaguchi S."/>
            <person name="Yoneyama K."/>
            <person name="Manabe R.I."/>
            <person name="Nelson D.C."/>
            <person name="Schulman A.H."/>
            <person name="Timko M.P."/>
            <person name="dePamphilis C.W."/>
            <person name="Choi D."/>
            <person name="Shirasu K."/>
        </authorList>
    </citation>
    <scope>NUCLEOTIDE SEQUENCE [LARGE SCALE GENOMIC DNA]</scope>
    <source>
        <strain evidence="6">cv. UVA1</strain>
    </source>
</reference>
<evidence type="ECO:0000313" key="6">
    <source>
        <dbReference type="Proteomes" id="UP000325081"/>
    </source>
</evidence>
<evidence type="ECO:0000256" key="1">
    <source>
        <dbReference type="ARBA" id="ARBA00022603"/>
    </source>
</evidence>
<accession>A0A5A7PM64</accession>
<dbReference type="Proteomes" id="UP000325081">
    <property type="component" value="Unassembled WGS sequence"/>
</dbReference>
<dbReference type="Gene3D" id="3.40.50.150">
    <property type="entry name" value="Vaccinia Virus protein VP39"/>
    <property type="match status" value="1"/>
</dbReference>
<dbReference type="AlphaFoldDB" id="A0A5A7PM64"/>
<keyword evidence="2 5" id="KW-0808">Transferase</keyword>
<dbReference type="EMBL" id="BKCP01004738">
    <property type="protein sequence ID" value="GER33437.1"/>
    <property type="molecule type" value="Genomic_DNA"/>
</dbReference>
<gene>
    <name evidence="5" type="ORF">STAS_09576</name>
</gene>
<proteinExistence type="predicted"/>
<dbReference type="OrthoDB" id="1606438at2759"/>
<dbReference type="PANTHER" id="PTHR11746">
    <property type="entry name" value="O-METHYLTRANSFERASE"/>
    <property type="match status" value="1"/>
</dbReference>
<evidence type="ECO:0000259" key="4">
    <source>
        <dbReference type="Pfam" id="PF00891"/>
    </source>
</evidence>
<dbReference type="GO" id="GO:0032259">
    <property type="term" value="P:methylation"/>
    <property type="evidence" value="ECO:0007669"/>
    <property type="project" value="UniProtKB-KW"/>
</dbReference>
<keyword evidence="1 5" id="KW-0489">Methyltransferase</keyword>
<sequence>MQSPAIENLGASKTADRISGEEEEEGCLLAMQLASAYGELGAQKECYFERYHLKDAVLEGGIPFNKAYGMTAFEYHGKDQRSTIQKFSFISTSIEHVGGDMFASMPKGDAIFMKWICHDWSEEYCLKFLKNCYEALPGNGKVILAECILRRLRIQSLPRKLLSMWTVLLSLFSIVYHTTSLGIRSQHDSRCSSDDKIQSTGVTPPSTIGLSRWMIDFSRWTIDSLIYQWISNNWVSLSYHGYVDFEELRRREPRRETEGFGESQWETSSWVEHLNGDTSDFYDGPLAYNEEPPGSEENLTEDVGGSRALFKEDTGFYDGPPVFDEETLKTEERSGAPTPVAGGSSCTWIPALGTGSQPVGGLQCFFCGELGRRQVSYPTPSFSLVLLAGDSGAAEYDELSMFGEEQSVTEEHVCGDVGPLKYMTLFYLQMVSWDYTNVLSNNGGQFHLKSAFACGTAVDDDNEIESDSMANLAQSGENDAE</sequence>
<dbReference type="SUPFAM" id="SSF53335">
    <property type="entry name" value="S-adenosyl-L-methionine-dependent methyltransferases"/>
    <property type="match status" value="1"/>
</dbReference>
<comment type="caution">
    <text evidence="5">The sequence shown here is derived from an EMBL/GenBank/DDBJ whole genome shotgun (WGS) entry which is preliminary data.</text>
</comment>
<keyword evidence="3" id="KW-0949">S-adenosyl-L-methionine</keyword>
<organism evidence="5 6">
    <name type="scientific">Striga asiatica</name>
    <name type="common">Asiatic witchweed</name>
    <name type="synonym">Buchnera asiatica</name>
    <dbReference type="NCBI Taxonomy" id="4170"/>
    <lineage>
        <taxon>Eukaryota</taxon>
        <taxon>Viridiplantae</taxon>
        <taxon>Streptophyta</taxon>
        <taxon>Embryophyta</taxon>
        <taxon>Tracheophyta</taxon>
        <taxon>Spermatophyta</taxon>
        <taxon>Magnoliopsida</taxon>
        <taxon>eudicotyledons</taxon>
        <taxon>Gunneridae</taxon>
        <taxon>Pentapetalae</taxon>
        <taxon>asterids</taxon>
        <taxon>lamiids</taxon>
        <taxon>Lamiales</taxon>
        <taxon>Orobanchaceae</taxon>
        <taxon>Buchnereae</taxon>
        <taxon>Striga</taxon>
    </lineage>
</organism>
<dbReference type="InterPro" id="IPR001077">
    <property type="entry name" value="COMT_C"/>
</dbReference>
<evidence type="ECO:0000313" key="5">
    <source>
        <dbReference type="EMBL" id="GER33437.1"/>
    </source>
</evidence>
<keyword evidence="6" id="KW-1185">Reference proteome</keyword>